<feature type="transmembrane region" description="Helical" evidence="11">
    <location>
        <begin position="101"/>
        <end position="124"/>
    </location>
</feature>
<dbReference type="SMART" id="SM00755">
    <property type="entry name" value="Grip"/>
    <property type="match status" value="1"/>
</dbReference>
<feature type="region of interest" description="Disordered" evidence="10">
    <location>
        <begin position="356"/>
        <end position="429"/>
    </location>
</feature>
<comment type="similarity">
    <text evidence="7">Belongs to the fluoride channel Fluc/FEX (TC 1.A.43) family.</text>
</comment>
<evidence type="ECO:0000256" key="10">
    <source>
        <dbReference type="SAM" id="MobiDB-lite"/>
    </source>
</evidence>
<dbReference type="Pfam" id="PF02537">
    <property type="entry name" value="CRCB"/>
    <property type="match status" value="2"/>
</dbReference>
<evidence type="ECO:0000256" key="5">
    <source>
        <dbReference type="ARBA" id="ARBA00022989"/>
    </source>
</evidence>
<evidence type="ECO:0000256" key="8">
    <source>
        <dbReference type="ARBA" id="ARBA00035585"/>
    </source>
</evidence>
<feature type="region of interest" description="Disordered" evidence="10">
    <location>
        <begin position="754"/>
        <end position="790"/>
    </location>
</feature>
<keyword evidence="14" id="KW-1185">Reference proteome</keyword>
<dbReference type="GO" id="GO:0005886">
    <property type="term" value="C:plasma membrane"/>
    <property type="evidence" value="ECO:0007669"/>
    <property type="project" value="UniProtKB-SubCell"/>
</dbReference>
<comment type="function">
    <text evidence="1">Fluoride channel required for the rapid expulsion of cytoplasmic fluoride.</text>
</comment>
<feature type="region of interest" description="Disordered" evidence="10">
    <location>
        <begin position="1822"/>
        <end position="1910"/>
    </location>
</feature>
<feature type="compositionally biased region" description="Basic and acidic residues" evidence="10">
    <location>
        <begin position="557"/>
        <end position="566"/>
    </location>
</feature>
<feature type="region of interest" description="Disordered" evidence="10">
    <location>
        <begin position="513"/>
        <end position="577"/>
    </location>
</feature>
<evidence type="ECO:0000256" key="4">
    <source>
        <dbReference type="ARBA" id="ARBA00022692"/>
    </source>
</evidence>
<dbReference type="Pfam" id="PF01465">
    <property type="entry name" value="GRIP"/>
    <property type="match status" value="1"/>
</dbReference>
<protein>
    <recommendedName>
        <fullName evidence="12">GRIP domain-containing protein</fullName>
    </recommendedName>
</protein>
<feature type="region of interest" description="Disordered" evidence="10">
    <location>
        <begin position="448"/>
        <end position="467"/>
    </location>
</feature>
<feature type="compositionally biased region" description="Polar residues" evidence="10">
    <location>
        <begin position="457"/>
        <end position="467"/>
    </location>
</feature>
<evidence type="ECO:0000256" key="7">
    <source>
        <dbReference type="ARBA" id="ARBA00035120"/>
    </source>
</evidence>
<feature type="region of interest" description="Disordered" evidence="10">
    <location>
        <begin position="1343"/>
        <end position="1362"/>
    </location>
</feature>
<keyword evidence="3" id="KW-1003">Cell membrane</keyword>
<sequence>MQSIPYEEQLQHQHPSASSLSTAANALSIQLGEGAEMPPPQETKEFDVVSQLSIEALPTSPYSGQRTSILTPAVIIPFSILGLLIRLGLVWIETFAGQQVFALAWPQFVGCFLMGFFVSGQTLIRQKWSWVGSFIYVALTSGLCGSITTFSSWNVNLFIQLINSDKIMRHPLQNILSALAQLIVTLALSTSGLELGRHFGEAILPPTEIPVQPTTVPPHQQPKLSMPAIQLPPSHWTILDAVIVGFGTMLWIGVIAAAIIMPTASQMSWRHVVLATCFSPPGAILRWFLSRFNPRINEFPVGTFIVNVGGSALLAGIVCLQHSSVRGGISPLACEVLSGLQDGFCGKLSTSRSALQTNTGTAAPPTGGAGVTGTSGTGTGAGTGTGTGTGARSSSDSISSTDPSSTYTPTPSTPQTPTPQGHLGSIASRFSSSASSSSLFFRRPLQLATRSSSSSSDLNTHGASVPTPSLVTATGIGAGRLALLVQQLTLDPKDEKPDPDALNKVREHYRHLERTSNQQEPRQQHEQKEKQEQGQEEQEEEEEEKVAHQLSGLQLQQDRRDDDQGERQPPAGTELSEAVIQKLEILQRYEARFPGEKQKQKKKRIKVKESVRTTETKDLAGAFKKIVQEKMAAEAVLKATTALEDLGDVEALEAHLQNLTHKSQMSMQEIGRLVKELQAAQEAQKTMGTEAASQTETILDLQSQVAELQKENERLRKQDELDMSETTVAPLRQEYLYDLETKVNNSLDLSVTTFVPSPSPSPPPRLDTHSPAPDSAVSIKEKKSKSPKMKDQALRELMVRLEAVLKEKNQAQEEQEEAVEQANQLRIQLEKEMNVNREMSDKMDLLQTRVAEMEERGRREAAAAAAADAARKLLEGEDDDEDEDESVIQDFDDEQETPDAGSKTGHEQRGSMETEVLFQTQEQQLTAMQKDLESLQSQESKALMAKQEAETALTTLQLAHTSLEETLDHTRAELEAANTQIKDLRELAVALGEAKQDLVEAQEEVQEKQQLLDLERSWREEAETSRDRLKREQETHASGLRLDFEQALNERGQLQEKVQELEGQLSSVATELKRRLERIEKLETENDTLKSTVNRKHAGTAAAIPVSIATAVATATMTVAAENDATSLEELVFLKQERGELSEKLTRLERLHRGFERSSSERIRTLEQELAVLIEQKVALEAQVQEQSDLLIKEKQEKEKEEEREDVEDVEVEQARVAEGIERVRLELAAVRTAERFASSKVTELTKDRDRVIEKVVKLEKRLETLKECKVGQEQSLTGRIEELAGEKANLEKEVAKVNAEVELLKGQVEEDTKRMDEMKEALKREHDQAQIRVLELEAELANEREKVSESHNNDSSDNNGEDTAAKILELEEKLMTLTTELQTKTKKLAIAQEQAQVQRTVHEDRIAQLSGQIRALETERDSLAQPKDELETMLKDATERVAKLEQELRLLEEDNERLMKAKTEAQKQMTELQSRITALGAKERYHNEALALAKDTIHQRDEDLSASRKTLQETETKLEKTVEMMTKLEKEKLSLKEEMDTAKSTLSKAQQEIKTLNNKMTSQQSTAAQELQKLKMTHLKTLQERDRTTTERDQLQEEKETNTKEMRLKLAELETLQQMNDSAENQMREYQTQLTEARNRVDTLEEVTSIAKRVAETKVVELESLRARSEDLEQDLTKAKERMKKREEELRELRSKAKQDLEETRDVFMDEVTELTHSLEQRKVEVDELKEKERVHETGMAEMKTLMRDQQAAVEKLEMEVQELTACKRNLSLELQHFKDLEVILAKEKDAHTTALEEIKMREGHLRTVNKTLKEEVRKLQRQLPNSPLPSPSTPHSPYSQGNMLPQTPTGTNSQQQQYFSSSPTPGTSKSRTTNGGRAFSTPTLSLTPPATPRFNRRPQQEQDEQGRDVNVEYLKNVLLNFMEHKDRRQQLIPVVAQMLCLSVDETRRFAKVV</sequence>
<dbReference type="PANTHER" id="PTHR28259:SF1">
    <property type="entry name" value="FLUORIDE EXPORT PROTEIN 1-RELATED"/>
    <property type="match status" value="1"/>
</dbReference>
<keyword evidence="9" id="KW-0175">Coiled coil</keyword>
<comment type="caution">
    <text evidence="13">The sequence shown here is derived from an EMBL/GenBank/DDBJ whole genome shotgun (WGS) entry which is preliminary data.</text>
</comment>
<feature type="coiled-coil region" evidence="9">
    <location>
        <begin position="1131"/>
        <end position="1213"/>
    </location>
</feature>
<evidence type="ECO:0000256" key="3">
    <source>
        <dbReference type="ARBA" id="ARBA00022475"/>
    </source>
</evidence>
<comment type="subcellular location">
    <subcellularLocation>
        <location evidence="2">Cell membrane</location>
        <topology evidence="2">Multi-pass membrane protein</topology>
    </subcellularLocation>
</comment>
<dbReference type="InterPro" id="IPR000237">
    <property type="entry name" value="GRIP_dom"/>
</dbReference>
<feature type="coiled-coil region" evidence="9">
    <location>
        <begin position="1044"/>
        <end position="1092"/>
    </location>
</feature>
<dbReference type="GO" id="GO:1903425">
    <property type="term" value="F:fluoride transmembrane transporter activity"/>
    <property type="evidence" value="ECO:0007669"/>
    <property type="project" value="TreeGrafter"/>
</dbReference>
<feature type="compositionally biased region" description="Basic and acidic residues" evidence="10">
    <location>
        <begin position="1343"/>
        <end position="1355"/>
    </location>
</feature>
<dbReference type="OrthoDB" id="1926336at2759"/>
<keyword evidence="4 11" id="KW-0812">Transmembrane</keyword>
<dbReference type="InterPro" id="IPR003691">
    <property type="entry name" value="FluC"/>
</dbReference>
<gene>
    <name evidence="13" type="ORF">BG011_006991</name>
</gene>
<feature type="compositionally biased region" description="Polar residues" evidence="10">
    <location>
        <begin position="1842"/>
        <end position="1877"/>
    </location>
</feature>
<feature type="compositionally biased region" description="Basic and acidic residues" evidence="10">
    <location>
        <begin position="522"/>
        <end position="533"/>
    </location>
</feature>
<evidence type="ECO:0000256" key="9">
    <source>
        <dbReference type="SAM" id="Coils"/>
    </source>
</evidence>
<dbReference type="Proteomes" id="UP000726737">
    <property type="component" value="Unassembled WGS sequence"/>
</dbReference>
<evidence type="ECO:0000256" key="6">
    <source>
        <dbReference type="ARBA" id="ARBA00023136"/>
    </source>
</evidence>
<reference evidence="13" key="1">
    <citation type="journal article" date="2020" name="Fungal Divers.">
        <title>Resolving the Mortierellaceae phylogeny through synthesis of multi-gene phylogenetics and phylogenomics.</title>
        <authorList>
            <person name="Vandepol N."/>
            <person name="Liber J."/>
            <person name="Desiro A."/>
            <person name="Na H."/>
            <person name="Kennedy M."/>
            <person name="Barry K."/>
            <person name="Grigoriev I.V."/>
            <person name="Miller A.N."/>
            <person name="O'Donnell K."/>
            <person name="Stajich J.E."/>
            <person name="Bonito G."/>
        </authorList>
    </citation>
    <scope>NUCLEOTIDE SEQUENCE</scope>
    <source>
        <strain evidence="13">KOD948</strain>
    </source>
</reference>
<proteinExistence type="inferred from homology"/>
<organism evidence="13 14">
    <name type="scientific">Mortierella polycephala</name>
    <dbReference type="NCBI Taxonomy" id="41804"/>
    <lineage>
        <taxon>Eukaryota</taxon>
        <taxon>Fungi</taxon>
        <taxon>Fungi incertae sedis</taxon>
        <taxon>Mucoromycota</taxon>
        <taxon>Mortierellomycotina</taxon>
        <taxon>Mortierellomycetes</taxon>
        <taxon>Mortierellales</taxon>
        <taxon>Mortierellaceae</taxon>
        <taxon>Mortierella</taxon>
    </lineage>
</organism>
<feature type="compositionally biased region" description="Acidic residues" evidence="10">
    <location>
        <begin position="534"/>
        <end position="544"/>
    </location>
</feature>
<evidence type="ECO:0000313" key="13">
    <source>
        <dbReference type="EMBL" id="KAG0252417.1"/>
    </source>
</evidence>
<feature type="compositionally biased region" description="Low complexity" evidence="10">
    <location>
        <begin position="418"/>
        <end position="429"/>
    </location>
</feature>
<feature type="compositionally biased region" description="Gly residues" evidence="10">
    <location>
        <begin position="367"/>
        <end position="389"/>
    </location>
</feature>
<evidence type="ECO:0000256" key="11">
    <source>
        <dbReference type="SAM" id="Phobius"/>
    </source>
</evidence>
<evidence type="ECO:0000259" key="12">
    <source>
        <dbReference type="PROSITE" id="PS50913"/>
    </source>
</evidence>
<feature type="coiled-coil region" evidence="9">
    <location>
        <begin position="794"/>
        <end position="856"/>
    </location>
</feature>
<feature type="transmembrane region" description="Helical" evidence="11">
    <location>
        <begin position="130"/>
        <end position="153"/>
    </location>
</feature>
<dbReference type="PROSITE" id="PS50913">
    <property type="entry name" value="GRIP"/>
    <property type="match status" value="1"/>
</dbReference>
<evidence type="ECO:0000256" key="2">
    <source>
        <dbReference type="ARBA" id="ARBA00004651"/>
    </source>
</evidence>
<dbReference type="EMBL" id="JAAAJA010000521">
    <property type="protein sequence ID" value="KAG0252417.1"/>
    <property type="molecule type" value="Genomic_DNA"/>
</dbReference>
<name>A0A9P6TYT9_9FUNG</name>
<feature type="transmembrane region" description="Helical" evidence="11">
    <location>
        <begin position="272"/>
        <end position="289"/>
    </location>
</feature>
<feature type="region of interest" description="Disordered" evidence="10">
    <location>
        <begin position="868"/>
        <end position="912"/>
    </location>
</feature>
<feature type="region of interest" description="Disordered" evidence="10">
    <location>
        <begin position="1584"/>
        <end position="1603"/>
    </location>
</feature>
<feature type="transmembrane region" description="Helical" evidence="11">
    <location>
        <begin position="236"/>
        <end position="260"/>
    </location>
</feature>
<feature type="coiled-coil region" evidence="9">
    <location>
        <begin position="691"/>
        <end position="721"/>
    </location>
</feature>
<feature type="compositionally biased region" description="Low complexity" evidence="10">
    <location>
        <begin position="390"/>
        <end position="410"/>
    </location>
</feature>
<accession>A0A9P6TYT9</accession>
<feature type="coiled-coil region" evidence="9">
    <location>
        <begin position="918"/>
        <end position="1011"/>
    </location>
</feature>
<evidence type="ECO:0000313" key="14">
    <source>
        <dbReference type="Proteomes" id="UP000726737"/>
    </source>
</evidence>
<feature type="transmembrane region" description="Helical" evidence="11">
    <location>
        <begin position="69"/>
        <end position="89"/>
    </location>
</feature>
<feature type="compositionally biased region" description="Basic and acidic residues" evidence="10">
    <location>
        <begin position="1900"/>
        <end position="1910"/>
    </location>
</feature>
<dbReference type="PANTHER" id="PTHR28259">
    <property type="entry name" value="FLUORIDE EXPORT PROTEIN 1-RELATED"/>
    <property type="match status" value="1"/>
</dbReference>
<keyword evidence="5 11" id="KW-1133">Transmembrane helix</keyword>
<feature type="compositionally biased region" description="Acidic residues" evidence="10">
    <location>
        <begin position="876"/>
        <end position="897"/>
    </location>
</feature>
<evidence type="ECO:0000256" key="1">
    <source>
        <dbReference type="ARBA" id="ARBA00002598"/>
    </source>
</evidence>
<comment type="catalytic activity">
    <reaction evidence="8">
        <text>fluoride(in) = fluoride(out)</text>
        <dbReference type="Rhea" id="RHEA:76159"/>
        <dbReference type="ChEBI" id="CHEBI:17051"/>
    </reaction>
    <physiologicalReaction direction="left-to-right" evidence="8">
        <dbReference type="Rhea" id="RHEA:76160"/>
    </physiologicalReaction>
</comment>
<feature type="domain" description="GRIP" evidence="12">
    <location>
        <begin position="1906"/>
        <end position="1954"/>
    </location>
</feature>
<keyword evidence="6 11" id="KW-0472">Membrane</keyword>